<dbReference type="EMBL" id="LR746280">
    <property type="protein sequence ID" value="CAA7410243.1"/>
    <property type="molecule type" value="Genomic_DNA"/>
</dbReference>
<evidence type="ECO:0000256" key="1">
    <source>
        <dbReference type="ARBA" id="ARBA00000189"/>
    </source>
</evidence>
<evidence type="ECO:0000256" key="13">
    <source>
        <dbReference type="ARBA" id="ARBA00023180"/>
    </source>
</evidence>
<evidence type="ECO:0000256" key="7">
    <source>
        <dbReference type="ARBA" id="ARBA00022723"/>
    </source>
</evidence>
<dbReference type="PROSITE" id="PS50873">
    <property type="entry name" value="PEROXIDASE_4"/>
    <property type="match status" value="1"/>
</dbReference>
<keyword evidence="13" id="KW-0325">Glycoprotein</keyword>
<feature type="chain" id="PRO_5029945941" description="Peroxidase" evidence="20">
    <location>
        <begin position="25"/>
        <end position="319"/>
    </location>
</feature>
<comment type="subcellular location">
    <subcellularLocation>
        <location evidence="2 20">Secreted</location>
    </subcellularLocation>
</comment>
<keyword evidence="8 20" id="KW-0732">Signal</keyword>
<comment type="catalytic activity">
    <reaction evidence="1 20">
        <text>2 a phenolic donor + H2O2 = 2 a phenolic radical donor + 2 H2O</text>
        <dbReference type="Rhea" id="RHEA:56136"/>
        <dbReference type="ChEBI" id="CHEBI:15377"/>
        <dbReference type="ChEBI" id="CHEBI:16240"/>
        <dbReference type="ChEBI" id="CHEBI:139520"/>
        <dbReference type="ChEBI" id="CHEBI:139521"/>
        <dbReference type="EC" id="1.11.1.7"/>
    </reaction>
</comment>
<keyword evidence="14 20" id="KW-0376">Hydrogen peroxide</keyword>
<dbReference type="OrthoDB" id="2113341at2759"/>
<dbReference type="EC" id="1.11.1.7" evidence="4 20"/>
<dbReference type="GO" id="GO:0006979">
    <property type="term" value="P:response to oxidative stress"/>
    <property type="evidence" value="ECO:0007669"/>
    <property type="project" value="UniProtKB-UniRule"/>
</dbReference>
<keyword evidence="11 17" id="KW-0408">Iron</keyword>
<organism evidence="22 23">
    <name type="scientific">Spirodela intermedia</name>
    <name type="common">Intermediate duckweed</name>
    <dbReference type="NCBI Taxonomy" id="51605"/>
    <lineage>
        <taxon>Eukaryota</taxon>
        <taxon>Viridiplantae</taxon>
        <taxon>Streptophyta</taxon>
        <taxon>Embryophyta</taxon>
        <taxon>Tracheophyta</taxon>
        <taxon>Spermatophyta</taxon>
        <taxon>Magnoliopsida</taxon>
        <taxon>Liliopsida</taxon>
        <taxon>Araceae</taxon>
        <taxon>Lemnoideae</taxon>
        <taxon>Spirodela</taxon>
    </lineage>
</organism>
<dbReference type="InterPro" id="IPR000823">
    <property type="entry name" value="Peroxidase_pln"/>
</dbReference>
<feature type="binding site" evidence="17">
    <location>
        <position position="76"/>
    </location>
    <ligand>
        <name>Ca(2+)</name>
        <dbReference type="ChEBI" id="CHEBI:29108"/>
        <label>1</label>
    </ligand>
</feature>
<keyword evidence="12 19" id="KW-1015">Disulfide bond</keyword>
<dbReference type="GO" id="GO:0005576">
    <property type="term" value="C:extracellular region"/>
    <property type="evidence" value="ECO:0007669"/>
    <property type="project" value="UniProtKB-SubCell"/>
</dbReference>
<feature type="binding site" evidence="17">
    <location>
        <position position="67"/>
    </location>
    <ligand>
        <name>Ca(2+)</name>
        <dbReference type="ChEBI" id="CHEBI:29108"/>
        <label>1</label>
    </ligand>
</feature>
<feature type="disulfide bond" evidence="19">
    <location>
        <begin position="120"/>
        <end position="315"/>
    </location>
</feature>
<feature type="binding site" evidence="17">
    <location>
        <position position="242"/>
    </location>
    <ligand>
        <name>Ca(2+)</name>
        <dbReference type="ChEBI" id="CHEBI:29108"/>
        <label>2</label>
    </ligand>
</feature>
<comment type="cofactor">
    <cofactor evidence="17 20">
        <name>heme b</name>
        <dbReference type="ChEBI" id="CHEBI:60344"/>
    </cofactor>
    <text evidence="17 20">Binds 1 heme b (iron(II)-protoporphyrin IX) group per subunit.</text>
</comment>
<keyword evidence="5 20" id="KW-0575">Peroxidase</keyword>
<dbReference type="FunFam" id="1.10.420.10:FF:000006">
    <property type="entry name" value="Peroxidase"/>
    <property type="match status" value="1"/>
</dbReference>
<evidence type="ECO:0000313" key="22">
    <source>
        <dbReference type="EMBL" id="CAA7410243.1"/>
    </source>
</evidence>
<dbReference type="GO" id="GO:0042744">
    <property type="term" value="P:hydrogen peroxide catabolic process"/>
    <property type="evidence" value="ECO:0007669"/>
    <property type="project" value="UniProtKB-KW"/>
</dbReference>
<feature type="signal peptide" evidence="20">
    <location>
        <begin position="1"/>
        <end position="24"/>
    </location>
</feature>
<dbReference type="Gene3D" id="1.10.520.10">
    <property type="match status" value="1"/>
</dbReference>
<feature type="binding site" evidence="17">
    <location>
        <position position="72"/>
    </location>
    <ligand>
        <name>Ca(2+)</name>
        <dbReference type="ChEBI" id="CHEBI:29108"/>
        <label>1</label>
    </ligand>
</feature>
<evidence type="ECO:0000256" key="6">
    <source>
        <dbReference type="ARBA" id="ARBA00022617"/>
    </source>
</evidence>
<dbReference type="Pfam" id="PF00141">
    <property type="entry name" value="peroxidase"/>
    <property type="match status" value="1"/>
</dbReference>
<feature type="site" description="Transition state stabilizer" evidence="18">
    <location>
        <position position="62"/>
    </location>
</feature>
<evidence type="ECO:0000256" key="3">
    <source>
        <dbReference type="ARBA" id="ARBA00006873"/>
    </source>
</evidence>
<reference evidence="22" key="1">
    <citation type="submission" date="2020-02" db="EMBL/GenBank/DDBJ databases">
        <authorList>
            <person name="Scholz U."/>
            <person name="Mascher M."/>
            <person name="Fiebig A."/>
        </authorList>
    </citation>
    <scope>NUCLEOTIDE SEQUENCE</scope>
</reference>
<dbReference type="InterPro" id="IPR033905">
    <property type="entry name" value="Secretory_peroxidase"/>
</dbReference>
<feature type="disulfide bond" evidence="19">
    <location>
        <begin position="35"/>
        <end position="114"/>
    </location>
</feature>
<dbReference type="CDD" id="cd00693">
    <property type="entry name" value="secretory_peroxidase"/>
    <property type="match status" value="1"/>
</dbReference>
<feature type="domain" description="Plant heme peroxidase family profile" evidence="21">
    <location>
        <begin position="25"/>
        <end position="319"/>
    </location>
</feature>
<evidence type="ECO:0000256" key="2">
    <source>
        <dbReference type="ARBA" id="ARBA00004613"/>
    </source>
</evidence>
<dbReference type="InterPro" id="IPR019793">
    <property type="entry name" value="Peroxidases_heam-ligand_BS"/>
</dbReference>
<feature type="binding site" evidence="17">
    <location>
        <position position="239"/>
    </location>
    <ligand>
        <name>Ca(2+)</name>
        <dbReference type="ChEBI" id="CHEBI:29108"/>
        <label>2</label>
    </ligand>
</feature>
<dbReference type="InterPro" id="IPR002016">
    <property type="entry name" value="Haem_peroxidase"/>
</dbReference>
<dbReference type="GO" id="GO:0046872">
    <property type="term" value="F:metal ion binding"/>
    <property type="evidence" value="ECO:0007669"/>
    <property type="project" value="UniProtKB-UniRule"/>
</dbReference>
<evidence type="ECO:0000256" key="18">
    <source>
        <dbReference type="PIRSR" id="PIRSR600823-4"/>
    </source>
</evidence>
<dbReference type="GO" id="GO:0140825">
    <property type="term" value="F:lactoperoxidase activity"/>
    <property type="evidence" value="ECO:0007669"/>
    <property type="project" value="UniProtKB-EC"/>
</dbReference>
<feature type="binding site" evidence="17">
    <location>
        <position position="74"/>
    </location>
    <ligand>
        <name>Ca(2+)</name>
        <dbReference type="ChEBI" id="CHEBI:29108"/>
        <label>1</label>
    </ligand>
</feature>
<evidence type="ECO:0000313" key="23">
    <source>
        <dbReference type="Proteomes" id="UP000663760"/>
    </source>
</evidence>
<gene>
    <name evidence="22" type="ORF">SI8410_17020921</name>
</gene>
<evidence type="ECO:0000256" key="17">
    <source>
        <dbReference type="PIRSR" id="PIRSR600823-3"/>
    </source>
</evidence>
<dbReference type="Proteomes" id="UP000663760">
    <property type="component" value="Chromosome 17"/>
</dbReference>
<comment type="function">
    <text evidence="20">Removal of H(2)O(2), oxidation of toxic reductants, biosynthesis and degradation of lignin, suberization, auxin catabolism, response to environmental stresses such as wounding, pathogen attack and oxidative stress.</text>
</comment>
<dbReference type="PROSITE" id="PS00435">
    <property type="entry name" value="PEROXIDASE_1"/>
    <property type="match status" value="1"/>
</dbReference>
<dbReference type="PRINTS" id="PR00458">
    <property type="entry name" value="PEROXIDASE"/>
</dbReference>
<protein>
    <recommendedName>
        <fullName evidence="4 20">Peroxidase</fullName>
        <ecNumber evidence="4 20">1.11.1.7</ecNumber>
    </recommendedName>
</protein>
<evidence type="ECO:0000256" key="11">
    <source>
        <dbReference type="ARBA" id="ARBA00023004"/>
    </source>
</evidence>
<sequence length="319" mass="33777">MTGTRSVPLASLFVLLLYVFTSHAQLTANFYSSSCPNLETIVQSATQTAVGNNPRTPASLLRLFFHDCFVQGCDGSVLLNDTQTFAGEQGARANRKLQALDVIEKIKSTVEASCNGVVSCADILALATRDGVVLSGGPSWTVPLGRRDATTASLNEANINLPGPSSSLSSLITRFASKGLSLQELVALSGAHTVGFAPCRAFRNRIYNDVNIDPIFANSTKANCPVSPPNGDENLSPLDVSTPTAFDNAYYTNLLSFRGLLHSDQELFSNGSADSIVQSYAASSSDFFTDFAAAMVKLGSIDPLTGSNGEIRQICSTVN</sequence>
<accession>A0A7I8LJL4</accession>
<evidence type="ECO:0000256" key="20">
    <source>
        <dbReference type="RuleBase" id="RU362060"/>
    </source>
</evidence>
<comment type="similarity">
    <text evidence="3">Belongs to the peroxidase family. Ascorbate peroxidase subfamily.</text>
</comment>
<dbReference type="FunFam" id="1.10.520.10:FF:000009">
    <property type="entry name" value="Peroxidase"/>
    <property type="match status" value="1"/>
</dbReference>
<dbReference type="PANTHER" id="PTHR31388">
    <property type="entry name" value="PEROXIDASE 72-RELATED"/>
    <property type="match status" value="1"/>
</dbReference>
<dbReference type="PRINTS" id="PR00461">
    <property type="entry name" value="PLPEROXIDASE"/>
</dbReference>
<feature type="binding site" evidence="17">
    <location>
        <position position="88"/>
    </location>
    <ligand>
        <name>Ca(2+)</name>
        <dbReference type="ChEBI" id="CHEBI:29108"/>
        <label>1</label>
    </ligand>
</feature>
<dbReference type="InterPro" id="IPR010255">
    <property type="entry name" value="Haem_peroxidase_sf"/>
</dbReference>
<feature type="disulfide bond" evidence="19">
    <location>
        <begin position="68"/>
        <end position="73"/>
    </location>
</feature>
<feature type="active site" description="Proton acceptor" evidence="15">
    <location>
        <position position="66"/>
    </location>
</feature>
<keyword evidence="20" id="KW-0964">Secreted</keyword>
<evidence type="ECO:0000256" key="14">
    <source>
        <dbReference type="ARBA" id="ARBA00023324"/>
    </source>
</evidence>
<evidence type="ECO:0000256" key="10">
    <source>
        <dbReference type="ARBA" id="ARBA00023002"/>
    </source>
</evidence>
<keyword evidence="23" id="KW-1185">Reference proteome</keyword>
<feature type="disulfide bond" evidence="19">
    <location>
        <begin position="199"/>
        <end position="224"/>
    </location>
</feature>
<evidence type="ECO:0000256" key="5">
    <source>
        <dbReference type="ARBA" id="ARBA00022559"/>
    </source>
</evidence>
<dbReference type="GO" id="GO:0020037">
    <property type="term" value="F:heme binding"/>
    <property type="evidence" value="ECO:0007669"/>
    <property type="project" value="UniProtKB-UniRule"/>
</dbReference>
<feature type="binding site" evidence="17">
    <location>
        <position position="247"/>
    </location>
    <ligand>
        <name>Ca(2+)</name>
        <dbReference type="ChEBI" id="CHEBI:29108"/>
        <label>2</label>
    </ligand>
</feature>
<feature type="binding site" evidence="16">
    <location>
        <position position="162"/>
    </location>
    <ligand>
        <name>substrate</name>
    </ligand>
</feature>
<proteinExistence type="inferred from homology"/>
<evidence type="ECO:0000256" key="19">
    <source>
        <dbReference type="PIRSR" id="PIRSR600823-5"/>
    </source>
</evidence>
<feature type="binding site" evidence="17">
    <location>
        <position position="193"/>
    </location>
    <ligand>
        <name>Ca(2+)</name>
        <dbReference type="ChEBI" id="CHEBI:29108"/>
        <label>2</label>
    </ligand>
</feature>
<keyword evidence="10 20" id="KW-0560">Oxidoreductase</keyword>
<dbReference type="SUPFAM" id="SSF48113">
    <property type="entry name" value="Heme-dependent peroxidases"/>
    <property type="match status" value="1"/>
</dbReference>
<name>A0A7I8LJL4_SPIIN</name>
<evidence type="ECO:0000259" key="21">
    <source>
        <dbReference type="PROSITE" id="PS50873"/>
    </source>
</evidence>
<evidence type="ECO:0000256" key="12">
    <source>
        <dbReference type="ARBA" id="ARBA00023157"/>
    </source>
</evidence>
<evidence type="ECO:0000256" key="8">
    <source>
        <dbReference type="ARBA" id="ARBA00022729"/>
    </source>
</evidence>
<feature type="binding site" description="axial binding residue" evidence="17">
    <location>
        <position position="192"/>
    </location>
    <ligand>
        <name>heme b</name>
        <dbReference type="ChEBI" id="CHEBI:60344"/>
    </ligand>
    <ligandPart>
        <name>Fe</name>
        <dbReference type="ChEBI" id="CHEBI:18248"/>
    </ligandPart>
</feature>
<dbReference type="Gene3D" id="1.10.420.10">
    <property type="entry name" value="Peroxidase, domain 2"/>
    <property type="match status" value="1"/>
</dbReference>
<comment type="similarity">
    <text evidence="20">Belongs to the peroxidase family. Classical plant (class III) peroxidase subfamily.</text>
</comment>
<evidence type="ECO:0000256" key="9">
    <source>
        <dbReference type="ARBA" id="ARBA00022837"/>
    </source>
</evidence>
<evidence type="ECO:0000256" key="16">
    <source>
        <dbReference type="PIRSR" id="PIRSR600823-2"/>
    </source>
</evidence>
<comment type="cofactor">
    <cofactor evidence="17 20">
        <name>Ca(2+)</name>
        <dbReference type="ChEBI" id="CHEBI:29108"/>
    </cofactor>
    <text evidence="17 20">Binds 2 calcium ions per subunit.</text>
</comment>
<keyword evidence="9 17" id="KW-0106">Calcium</keyword>
<evidence type="ECO:0000256" key="4">
    <source>
        <dbReference type="ARBA" id="ARBA00012313"/>
    </source>
</evidence>
<keyword evidence="7 17" id="KW-0479">Metal-binding</keyword>
<dbReference type="PANTHER" id="PTHR31388:SF5">
    <property type="entry name" value="PEROXIDASE"/>
    <property type="match status" value="1"/>
</dbReference>
<evidence type="ECO:0000256" key="15">
    <source>
        <dbReference type="PIRSR" id="PIRSR600823-1"/>
    </source>
</evidence>
<feature type="binding site" evidence="17">
    <location>
        <position position="70"/>
    </location>
    <ligand>
        <name>Ca(2+)</name>
        <dbReference type="ChEBI" id="CHEBI:29108"/>
        <label>1</label>
    </ligand>
</feature>
<dbReference type="AlphaFoldDB" id="A0A7I8LJL4"/>
<keyword evidence="6 20" id="KW-0349">Heme</keyword>